<dbReference type="InterPro" id="IPR031416">
    <property type="entry name" value="Med26_C"/>
</dbReference>
<dbReference type="AlphaFoldDB" id="A0A8T2PDX8"/>
<dbReference type="Pfam" id="PF08711">
    <property type="entry name" value="Med26"/>
    <property type="match status" value="1"/>
</dbReference>
<evidence type="ECO:0000256" key="1">
    <source>
        <dbReference type="ARBA" id="ARBA00004123"/>
    </source>
</evidence>
<evidence type="ECO:0000256" key="9">
    <source>
        <dbReference type="ARBA" id="ARBA00031968"/>
    </source>
</evidence>
<dbReference type="PANTHER" id="PTHR15201:SF1">
    <property type="entry name" value="MEDIATOR OF RNA POLYMERASE II TRANSCRIPTION SUBUNIT 26"/>
    <property type="match status" value="1"/>
</dbReference>
<feature type="compositionally biased region" description="Low complexity" evidence="13">
    <location>
        <begin position="391"/>
        <end position="407"/>
    </location>
</feature>
<feature type="transmembrane region" description="Helical" evidence="14">
    <location>
        <begin position="898"/>
        <end position="919"/>
    </location>
</feature>
<evidence type="ECO:0000313" key="17">
    <source>
        <dbReference type="Proteomes" id="UP000824540"/>
    </source>
</evidence>
<feature type="domain" description="TFIIS N-terminal" evidence="15">
    <location>
        <begin position="111"/>
        <end position="186"/>
    </location>
</feature>
<evidence type="ECO:0000256" key="5">
    <source>
        <dbReference type="ARBA" id="ARBA00023159"/>
    </source>
</evidence>
<dbReference type="SUPFAM" id="SSF103481">
    <property type="entry name" value="Multidrug resistance efflux transporter EmrE"/>
    <property type="match status" value="1"/>
</dbReference>
<dbReference type="FunFam" id="1.20.930.10:FF:000008">
    <property type="entry name" value="mediator of RNA polymerase II transcription subunit 26"/>
    <property type="match status" value="1"/>
</dbReference>
<feature type="compositionally biased region" description="Polar residues" evidence="13">
    <location>
        <begin position="422"/>
        <end position="441"/>
    </location>
</feature>
<evidence type="ECO:0000256" key="2">
    <source>
        <dbReference type="ARBA" id="ARBA00009681"/>
    </source>
</evidence>
<keyword evidence="4" id="KW-0805">Transcription regulation</keyword>
<dbReference type="SUPFAM" id="SSF47676">
    <property type="entry name" value="Conserved domain common to transcription factors TFIIS, elongin A, CRSP70"/>
    <property type="match status" value="1"/>
</dbReference>
<dbReference type="InterPro" id="IPR037185">
    <property type="entry name" value="EmrE-like"/>
</dbReference>
<comment type="subcellular location">
    <subcellularLocation>
        <location evidence="1 12">Nucleus</location>
    </subcellularLocation>
</comment>
<dbReference type="GO" id="GO:0006357">
    <property type="term" value="P:regulation of transcription by RNA polymerase II"/>
    <property type="evidence" value="ECO:0007669"/>
    <property type="project" value="InterPro"/>
</dbReference>
<comment type="caution">
    <text evidence="16">The sequence shown here is derived from an EMBL/GenBank/DDBJ whole genome shotgun (WGS) entry which is preliminary data.</text>
</comment>
<evidence type="ECO:0000256" key="13">
    <source>
        <dbReference type="SAM" id="MobiDB-lite"/>
    </source>
</evidence>
<dbReference type="InterPro" id="IPR003617">
    <property type="entry name" value="TFIIS/CRSP70_N_sub"/>
</dbReference>
<sequence length="1090" mass="120598">MLGDILIFGTLLMNAGAVLNFKLKKRDSQGFGDEPHGPTTGDNIREFLLSLRYFRIFIALWNIFMMFCMILPVSVCKSPTRLFGGFLSPRQPNCTSQAMTAASATPQQMRDRLLQAIDGQSNQIHNMVAVLEVISHLEKYPITKEALEETRLGKLINDVRKKTRDEDLAKRAKKLLRNWRKLIEPEQSEALPKAGSGTPGSANGGAHPCRTDTSPQNVIPVGKPASELKSKNDIHNSHTGKTEKSSSRKRKGTQRDGLHSKKSIHEPIHNSSMPCMNGVGGSPEPLPSPLDTNIHPPSDRGCTEHLDNDKHSKIPVNAVKPHPSSPGHVKLPSTSSLLKTAVLQQQAKMDEGAGGGVQCQPRSPRCSSFSPKSMKQETTARRPATYAPKGTLLSPSRSSRLLDSSTPVHSPLPSPQPLIPSTQASHMEGTQSLESKSSLSWNGPAEENSHLQRRARTPELPQDPPHIPKPISHNTCMAPHGPGFPSEVAKVEDDGVNSCFEGKRRKRYRPRDYTVNLVGQSTEESTKPVRLKDRRLTFDPVTGQIKPLTNKESYQEEEPLGPPPPKIQRTGLPPQNSSTPLPSPFQQTNWKDLYRNEIIQSYLNLQSNVLTSSGAQTPGAHFFMTEYLKREEHCIKESKKTHVLVSDSPDTDLPGVSREVTAEDLNRIHKEHWPGVNGCYDTKDNWYDWTQCISLDPHGDDSKLNILPYMAAVERPPAKEGIRIALLCFCWYTVSSGGNVVNKIILNGFPHPVTVSLFHITSVVAFLPPLLRAWGVPKTEVPGRYYRWYILPLAFGKYFASVSAHFSIWKVPVSYAHTVKATMPIWVVLLSRLIMKEKQTTKVYLSLIPIIGGVLLATVTELSFDLSGLISALAATLCFSLQNIFSKKVLRDTQIHHLRLLNVLGFNAMLFMVPTWVLVDLSAFLVDGDMPGISDWSGTLLLLVVSGFCNFAQNVIAFSILNLVSPLSYAVANATKRIMVISISLLMLRNPVTSSNLLGMMTAILGVFCYNKAKYDANQAAKKKLLPVSKQDMMSFDHIGVGLEKTQPNGVAPFSQGSDIQYGRSNILTDHFQYSRQAYTMGYGANQYDV</sequence>
<keyword evidence="6" id="KW-0804">Transcription</keyword>
<name>A0A8T2PDX8_9TELE</name>
<feature type="transmembrane region" description="Helical" evidence="14">
    <location>
        <begin position="866"/>
        <end position="886"/>
    </location>
</feature>
<evidence type="ECO:0000256" key="3">
    <source>
        <dbReference type="ARBA" id="ARBA00019686"/>
    </source>
</evidence>
<evidence type="ECO:0000256" key="8">
    <source>
        <dbReference type="ARBA" id="ARBA00030125"/>
    </source>
</evidence>
<comment type="function">
    <text evidence="10">Putative transporter.</text>
</comment>
<feature type="compositionally biased region" description="Basic and acidic residues" evidence="13">
    <location>
        <begin position="253"/>
        <end position="268"/>
    </location>
</feature>
<keyword evidence="7 12" id="KW-0539">Nucleus</keyword>
<evidence type="ECO:0000259" key="15">
    <source>
        <dbReference type="PROSITE" id="PS51319"/>
    </source>
</evidence>
<comment type="similarity">
    <text evidence="2">Belongs to the Mediator complex subunit 26 family.</text>
</comment>
<feature type="compositionally biased region" description="Basic and acidic residues" evidence="13">
    <location>
        <begin position="297"/>
        <end position="306"/>
    </location>
</feature>
<organism evidence="16 17">
    <name type="scientific">Albula glossodonta</name>
    <name type="common">roundjaw bonefish</name>
    <dbReference type="NCBI Taxonomy" id="121402"/>
    <lineage>
        <taxon>Eukaryota</taxon>
        <taxon>Metazoa</taxon>
        <taxon>Chordata</taxon>
        <taxon>Craniata</taxon>
        <taxon>Vertebrata</taxon>
        <taxon>Euteleostomi</taxon>
        <taxon>Actinopterygii</taxon>
        <taxon>Neopterygii</taxon>
        <taxon>Teleostei</taxon>
        <taxon>Albuliformes</taxon>
        <taxon>Albulidae</taxon>
        <taxon>Albula</taxon>
    </lineage>
</organism>
<feature type="region of interest" description="Disordered" evidence="13">
    <location>
        <begin position="538"/>
        <end position="583"/>
    </location>
</feature>
<proteinExistence type="inferred from homology"/>
<feature type="transmembrane region" description="Helical" evidence="14">
    <location>
        <begin position="814"/>
        <end position="831"/>
    </location>
</feature>
<feature type="transmembrane region" description="Helical" evidence="14">
    <location>
        <begin position="753"/>
        <end position="774"/>
    </location>
</feature>
<dbReference type="Proteomes" id="UP000824540">
    <property type="component" value="Unassembled WGS sequence"/>
</dbReference>
<reference evidence="16" key="1">
    <citation type="thesis" date="2021" institute="BYU ScholarsArchive" country="Provo, UT, USA">
        <title>Applications of and Algorithms for Genome Assembly and Genomic Analyses with an Emphasis on Marine Teleosts.</title>
        <authorList>
            <person name="Pickett B.D."/>
        </authorList>
    </citation>
    <scope>NUCLEOTIDE SEQUENCE</scope>
    <source>
        <strain evidence="16">HI-2016</strain>
    </source>
</reference>
<keyword evidence="14" id="KW-0472">Membrane</keyword>
<evidence type="ECO:0000256" key="14">
    <source>
        <dbReference type="SAM" id="Phobius"/>
    </source>
</evidence>
<evidence type="ECO:0000256" key="11">
    <source>
        <dbReference type="ARBA" id="ARBA00093775"/>
    </source>
</evidence>
<comment type="similarity">
    <text evidence="11">Belongs to the TPT transporter family. SLC35E subfamily.</text>
</comment>
<dbReference type="EMBL" id="JAFBMS010000007">
    <property type="protein sequence ID" value="KAG9350754.1"/>
    <property type="molecule type" value="Genomic_DNA"/>
</dbReference>
<keyword evidence="14" id="KW-1133">Transmembrane helix</keyword>
<protein>
    <recommendedName>
        <fullName evidence="3">Mediator of RNA polymerase II transcription subunit 26</fullName>
    </recommendedName>
    <alternativeName>
        <fullName evidence="8">Cofactor required for Sp1 transcriptional activation subunit 7</fullName>
    </alternativeName>
    <alternativeName>
        <fullName evidence="9">Mediator complex subunit 26</fullName>
    </alternativeName>
</protein>
<dbReference type="InterPro" id="IPR031417">
    <property type="entry name" value="Med26_Mid"/>
</dbReference>
<evidence type="ECO:0000256" key="10">
    <source>
        <dbReference type="ARBA" id="ARBA00093767"/>
    </source>
</evidence>
<feature type="transmembrane region" description="Helical" evidence="14">
    <location>
        <begin position="843"/>
        <end position="860"/>
    </location>
</feature>
<evidence type="ECO:0000256" key="7">
    <source>
        <dbReference type="ARBA" id="ARBA00023242"/>
    </source>
</evidence>
<feature type="transmembrane region" description="Helical" evidence="14">
    <location>
        <begin position="53"/>
        <end position="73"/>
    </location>
</feature>
<evidence type="ECO:0000256" key="4">
    <source>
        <dbReference type="ARBA" id="ARBA00023015"/>
    </source>
</evidence>
<feature type="transmembrane region" description="Helical" evidence="14">
    <location>
        <begin position="786"/>
        <end position="808"/>
    </location>
</feature>
<dbReference type="Gene3D" id="1.20.930.10">
    <property type="entry name" value="Conserved domain common to transcription factors TFIIS, elongin A, CRSP70"/>
    <property type="match status" value="1"/>
</dbReference>
<evidence type="ECO:0000256" key="6">
    <source>
        <dbReference type="ARBA" id="ARBA00023163"/>
    </source>
</evidence>
<evidence type="ECO:0000256" key="12">
    <source>
        <dbReference type="PROSITE-ProRule" id="PRU00649"/>
    </source>
</evidence>
<dbReference type="InterPro" id="IPR017923">
    <property type="entry name" value="TFIIS_N"/>
</dbReference>
<dbReference type="PANTHER" id="PTHR15201">
    <property type="entry name" value="CRSP70"/>
    <property type="match status" value="1"/>
</dbReference>
<dbReference type="PROSITE" id="PS51319">
    <property type="entry name" value="TFIIS_N"/>
    <property type="match status" value="1"/>
</dbReference>
<dbReference type="OrthoDB" id="550309at2759"/>
<dbReference type="SMART" id="SM00509">
    <property type="entry name" value="TFS2N"/>
    <property type="match status" value="1"/>
</dbReference>
<feature type="transmembrane region" description="Helical" evidence="14">
    <location>
        <begin position="6"/>
        <end position="23"/>
    </location>
</feature>
<dbReference type="CDD" id="cd00183">
    <property type="entry name" value="TFIIS_I"/>
    <property type="match status" value="1"/>
</dbReference>
<dbReference type="Pfam" id="PF15693">
    <property type="entry name" value="Med26_C"/>
    <property type="match status" value="1"/>
</dbReference>
<dbReference type="GO" id="GO:0070847">
    <property type="term" value="C:core mediator complex"/>
    <property type="evidence" value="ECO:0007669"/>
    <property type="project" value="TreeGrafter"/>
</dbReference>
<dbReference type="Pfam" id="PF15694">
    <property type="entry name" value="Med26_M"/>
    <property type="match status" value="1"/>
</dbReference>
<feature type="region of interest" description="Disordered" evidence="13">
    <location>
        <begin position="186"/>
        <end position="306"/>
    </location>
</feature>
<keyword evidence="5" id="KW-0010">Activator</keyword>
<keyword evidence="17" id="KW-1185">Reference proteome</keyword>
<gene>
    <name evidence="16" type="ORF">JZ751_024643</name>
</gene>
<feature type="compositionally biased region" description="Basic and acidic residues" evidence="13">
    <location>
        <begin position="226"/>
        <end position="246"/>
    </location>
</feature>
<feature type="compositionally biased region" description="Polar residues" evidence="13">
    <location>
        <begin position="573"/>
        <end position="583"/>
    </location>
</feature>
<dbReference type="Pfam" id="PF03151">
    <property type="entry name" value="TPT"/>
    <property type="match status" value="1"/>
</dbReference>
<accession>A0A8T2PDX8</accession>
<keyword evidence="14" id="KW-0812">Transmembrane</keyword>
<evidence type="ECO:0000313" key="16">
    <source>
        <dbReference type="EMBL" id="KAG9350754.1"/>
    </source>
</evidence>
<feature type="region of interest" description="Disordered" evidence="13">
    <location>
        <begin position="350"/>
        <end position="472"/>
    </location>
</feature>
<dbReference type="GO" id="GO:0010628">
    <property type="term" value="P:positive regulation of gene expression"/>
    <property type="evidence" value="ECO:0007669"/>
    <property type="project" value="TreeGrafter"/>
</dbReference>
<feature type="transmembrane region" description="Helical" evidence="14">
    <location>
        <begin position="939"/>
        <end position="960"/>
    </location>
</feature>
<dbReference type="InterPro" id="IPR042376">
    <property type="entry name" value="MED26"/>
</dbReference>
<dbReference type="InterPro" id="IPR035441">
    <property type="entry name" value="TFIIS/LEDGF_dom_sf"/>
</dbReference>
<dbReference type="GO" id="GO:0016592">
    <property type="term" value="C:mediator complex"/>
    <property type="evidence" value="ECO:0007669"/>
    <property type="project" value="InterPro"/>
</dbReference>
<dbReference type="GO" id="GO:0003712">
    <property type="term" value="F:transcription coregulator activity"/>
    <property type="evidence" value="ECO:0007669"/>
    <property type="project" value="TreeGrafter"/>
</dbReference>
<dbReference type="GO" id="GO:0005654">
    <property type="term" value="C:nucleoplasm"/>
    <property type="evidence" value="ECO:0007669"/>
    <property type="project" value="UniProtKB-ARBA"/>
</dbReference>
<dbReference type="InterPro" id="IPR004853">
    <property type="entry name" value="Sugar_P_trans_dom"/>
</dbReference>